<dbReference type="KEGG" id="ntt:TAO_1439"/>
<dbReference type="InterPro" id="IPR018642">
    <property type="entry name" value="DUF2066"/>
</dbReference>
<evidence type="ECO:0000313" key="2">
    <source>
        <dbReference type="Proteomes" id="UP000243679"/>
    </source>
</evidence>
<dbReference type="OrthoDB" id="6195299at2"/>
<dbReference type="Pfam" id="PF09839">
    <property type="entry name" value="DUF2066"/>
    <property type="match status" value="1"/>
</dbReference>
<reference evidence="1 2" key="1">
    <citation type="journal article" date="2017" name="ISME J.">
        <title>An acid-tolerant ammonia-oxidizing ?-proteobacterium from soil.</title>
        <authorList>
            <person name="Hayatsu M."/>
            <person name="Tago K."/>
            <person name="Uchiyama I."/>
            <person name="Toyoda A."/>
            <person name="Wang Y."/>
            <person name="Shimomura Y."/>
            <person name="Okubo T."/>
            <person name="Kurisu F."/>
            <person name="Hirono Y."/>
            <person name="Nonaka K."/>
            <person name="Akiyama H."/>
            <person name="Itoh T."/>
            <person name="Takami H."/>
        </authorList>
    </citation>
    <scope>NUCLEOTIDE SEQUENCE [LARGE SCALE GENOMIC DNA]</scope>
    <source>
        <strain evidence="1 2">TAO100</strain>
    </source>
</reference>
<dbReference type="Proteomes" id="UP000243679">
    <property type="component" value="Chromosome"/>
</dbReference>
<proteinExistence type="predicted"/>
<organism evidence="1 2">
    <name type="scientific">Candidatus Nitrosoglobus terrae</name>
    <dbReference type="NCBI Taxonomy" id="1630141"/>
    <lineage>
        <taxon>Bacteria</taxon>
        <taxon>Pseudomonadati</taxon>
        <taxon>Pseudomonadota</taxon>
        <taxon>Gammaproteobacteria</taxon>
        <taxon>Chromatiales</taxon>
        <taxon>Chromatiaceae</taxon>
        <taxon>Candidatus Nitrosoglobus</taxon>
    </lineage>
</organism>
<keyword evidence="2" id="KW-1185">Reference proteome</keyword>
<gene>
    <name evidence="1" type="ORF">TAO_1439</name>
</gene>
<protein>
    <submittedName>
        <fullName evidence="1">Hypothetical conserved protein</fullName>
    </submittedName>
</protein>
<accession>A0A1Q2SNY2</accession>
<name>A0A1Q2SNY2_9GAMM</name>
<evidence type="ECO:0000313" key="1">
    <source>
        <dbReference type="EMBL" id="BAW80809.1"/>
    </source>
</evidence>
<dbReference type="AlphaFoldDB" id="A0A1Q2SNY2"/>
<sequence length="351" mass="39724">MKQITIVIIIFWTMLLQAQAARLNSSLYEEQVPVSSQTPEEQAKAVKTAFQKVLLKIIGSRRILTQAPLNAMLKDASKLVQQFRYDVLEENNSASILWVRFDPKGVQQLLQQYSLPTWGQDRPTLLLWIAVKEDKKRYLLDASTLSPIIQTLKSEAEARGIFIIFPLWDLEDQARLSFSDIWGNFPEPILAASSRYPATVQIAGRILHQKANDWQVRWALYGANKVREWSTRGEFAQALRNGIDEAVDVIRDHVAPITDNSSLISVKISITNVASFTDYARLLTYLNSLSRVKSVRPVQLSRAEAVFKLKLQGDVKSLIDSILFGRVLAQVEEGNIIKTDSASKLNYRLLP</sequence>
<dbReference type="EMBL" id="AP014836">
    <property type="protein sequence ID" value="BAW80809.1"/>
    <property type="molecule type" value="Genomic_DNA"/>
</dbReference>
<dbReference type="RefSeq" id="WP_096527311.1">
    <property type="nucleotide sequence ID" value="NZ_AP014836.1"/>
</dbReference>